<feature type="compositionally biased region" description="Polar residues" evidence="1">
    <location>
        <begin position="45"/>
        <end position="54"/>
    </location>
</feature>
<comment type="caution">
    <text evidence="2">The sequence shown here is derived from an EMBL/GenBank/DDBJ whole genome shotgun (WGS) entry which is preliminary data.</text>
</comment>
<evidence type="ECO:0000256" key="1">
    <source>
        <dbReference type="SAM" id="MobiDB-lite"/>
    </source>
</evidence>
<sequence length="68" mass="7510">MAGLRTRLVEEILSNWTTLVFVDARVLSEKLTATLNDLYGKMMQQEASSDQTSGEAEEGQYGGWQAAL</sequence>
<reference evidence="2 3" key="1">
    <citation type="submission" date="2017-10" db="EMBL/GenBank/DDBJ databases">
        <title>Bifidobacterium xylocopum sp. nov. and Bifidobacterium aemilianum sp. nov., from the carpenter bee (Xylocopa violacea) digestive tract.</title>
        <authorList>
            <person name="Alberoni D."/>
            <person name="Baffoni L."/>
            <person name="Di Gioia D."/>
            <person name="Gaggia F."/>
            <person name="Biavati B."/>
        </authorList>
    </citation>
    <scope>NUCLEOTIDE SEQUENCE [LARGE SCALE GENOMIC DNA]</scope>
    <source>
        <strain evidence="2 3">XV10</strain>
    </source>
</reference>
<evidence type="ECO:0000313" key="2">
    <source>
        <dbReference type="EMBL" id="RBP98190.1"/>
    </source>
</evidence>
<dbReference type="AlphaFoldDB" id="A0A366K8X1"/>
<dbReference type="RefSeq" id="WP_113859874.1">
    <property type="nucleotide sequence ID" value="NZ_PDCG01000002.1"/>
</dbReference>
<dbReference type="EMBL" id="PDCG01000002">
    <property type="protein sequence ID" value="RBP98190.1"/>
    <property type="molecule type" value="Genomic_DNA"/>
</dbReference>
<organism evidence="2 3">
    <name type="scientific">Bifidobacterium aemilianum</name>
    <dbReference type="NCBI Taxonomy" id="2493120"/>
    <lineage>
        <taxon>Bacteria</taxon>
        <taxon>Bacillati</taxon>
        <taxon>Actinomycetota</taxon>
        <taxon>Actinomycetes</taxon>
        <taxon>Bifidobacteriales</taxon>
        <taxon>Bifidobacteriaceae</taxon>
        <taxon>Bifidobacterium</taxon>
    </lineage>
</organism>
<feature type="region of interest" description="Disordered" evidence="1">
    <location>
        <begin position="44"/>
        <end position="68"/>
    </location>
</feature>
<proteinExistence type="predicted"/>
<dbReference type="Proteomes" id="UP000252530">
    <property type="component" value="Unassembled WGS sequence"/>
</dbReference>
<evidence type="ECO:0000313" key="3">
    <source>
        <dbReference type="Proteomes" id="UP000252530"/>
    </source>
</evidence>
<gene>
    <name evidence="2" type="ORF">CRD60_03355</name>
</gene>
<protein>
    <submittedName>
        <fullName evidence="2">Uncharacterized protein</fullName>
    </submittedName>
</protein>
<accession>A0A366K8X1</accession>
<name>A0A366K8X1_9BIFI</name>
<keyword evidence="3" id="KW-1185">Reference proteome</keyword>